<dbReference type="Pfam" id="PF13193">
    <property type="entry name" value="AMP-binding_C"/>
    <property type="match status" value="5"/>
</dbReference>
<dbReference type="InterPro" id="IPR020845">
    <property type="entry name" value="AMP-binding_CS"/>
</dbReference>
<dbReference type="SUPFAM" id="SSF52777">
    <property type="entry name" value="CoA-dependent acyltransferases"/>
    <property type="match status" value="12"/>
</dbReference>
<dbReference type="InterPro" id="IPR045851">
    <property type="entry name" value="AMP-bd_C_sf"/>
</dbReference>
<dbReference type="PROSITE" id="PS50075">
    <property type="entry name" value="CARRIER"/>
    <property type="match status" value="5"/>
</dbReference>
<dbReference type="FunFam" id="3.40.50.980:FF:000002">
    <property type="entry name" value="Enterobactin synthetase component F"/>
    <property type="match status" value="1"/>
</dbReference>
<dbReference type="InterPro" id="IPR020806">
    <property type="entry name" value="PKS_PP-bd"/>
</dbReference>
<dbReference type="Pfam" id="PF00501">
    <property type="entry name" value="AMP-binding"/>
    <property type="match status" value="5"/>
</dbReference>
<dbReference type="CDD" id="cd17643">
    <property type="entry name" value="A_NRPS_Cytc1-like"/>
    <property type="match status" value="1"/>
</dbReference>
<feature type="domain" description="Carrier" evidence="7">
    <location>
        <begin position="3088"/>
        <end position="3163"/>
    </location>
</feature>
<feature type="domain" description="Carrier" evidence="7">
    <location>
        <begin position="982"/>
        <end position="1057"/>
    </location>
</feature>
<dbReference type="SUPFAM" id="SSF56801">
    <property type="entry name" value="Acetyl-CoA synthetase-like"/>
    <property type="match status" value="5"/>
</dbReference>
<dbReference type="InterPro" id="IPR042099">
    <property type="entry name" value="ANL_N_sf"/>
</dbReference>
<dbReference type="InterPro" id="IPR000873">
    <property type="entry name" value="AMP-dep_synth/lig_dom"/>
</dbReference>
<dbReference type="NCBIfam" id="TIGR01733">
    <property type="entry name" value="AA-adenyl-dom"/>
    <property type="match status" value="5"/>
</dbReference>
<keyword evidence="5" id="KW-0677">Repeat</keyword>
<dbReference type="GO" id="GO:0031177">
    <property type="term" value="F:phosphopantetheine binding"/>
    <property type="evidence" value="ECO:0007669"/>
    <property type="project" value="InterPro"/>
</dbReference>
<dbReference type="KEGG" id="ntp:CRH09_18655"/>
<dbReference type="FunFam" id="1.10.1200.10:FF:000016">
    <property type="entry name" value="Non-ribosomal peptide synthase"/>
    <property type="match status" value="2"/>
</dbReference>
<comment type="cofactor">
    <cofactor evidence="1">
        <name>pantetheine 4'-phosphate</name>
        <dbReference type="ChEBI" id="CHEBI:47942"/>
    </cofactor>
</comment>
<dbReference type="PANTHER" id="PTHR45527:SF14">
    <property type="entry name" value="PLIPASTATIN SYNTHASE SUBUNIT B"/>
    <property type="match status" value="1"/>
</dbReference>
<dbReference type="FunFam" id="3.40.50.980:FF:000001">
    <property type="entry name" value="Non-ribosomal peptide synthetase"/>
    <property type="match status" value="5"/>
</dbReference>
<dbReference type="Gene3D" id="2.30.38.10">
    <property type="entry name" value="Luciferase, Domain 3"/>
    <property type="match status" value="2"/>
</dbReference>
<proteinExistence type="inferred from homology"/>
<dbReference type="InterPro" id="IPR010071">
    <property type="entry name" value="AA_adenyl_dom"/>
</dbReference>
<dbReference type="NCBIfam" id="NF003417">
    <property type="entry name" value="PRK04813.1"/>
    <property type="match status" value="5"/>
</dbReference>
<dbReference type="GO" id="GO:0008610">
    <property type="term" value="P:lipid biosynthetic process"/>
    <property type="evidence" value="ECO:0007669"/>
    <property type="project" value="UniProtKB-ARBA"/>
</dbReference>
<dbReference type="Pfam" id="PF00668">
    <property type="entry name" value="Condensation"/>
    <property type="match status" value="6"/>
</dbReference>
<evidence type="ECO:0000256" key="4">
    <source>
        <dbReference type="ARBA" id="ARBA00022553"/>
    </source>
</evidence>
<dbReference type="GO" id="GO:0005829">
    <property type="term" value="C:cytosol"/>
    <property type="evidence" value="ECO:0007669"/>
    <property type="project" value="TreeGrafter"/>
</dbReference>
<dbReference type="Gene3D" id="3.40.50.980">
    <property type="match status" value="4"/>
</dbReference>
<dbReference type="Gene3D" id="3.30.559.10">
    <property type="entry name" value="Chloramphenicol acetyltransferase-like domain"/>
    <property type="match status" value="6"/>
</dbReference>
<keyword evidence="4" id="KW-0597">Phosphoprotein</keyword>
<dbReference type="Gene3D" id="3.30.559.30">
    <property type="entry name" value="Nonribosomal peptide synthetase, condensation domain"/>
    <property type="match status" value="6"/>
</dbReference>
<dbReference type="FunFam" id="3.30.300.30:FF:000010">
    <property type="entry name" value="Enterobactin synthetase component F"/>
    <property type="match status" value="1"/>
</dbReference>
<evidence type="ECO:0000313" key="9">
    <source>
        <dbReference type="Proteomes" id="UP000221961"/>
    </source>
</evidence>
<gene>
    <name evidence="8" type="ORF">CRH09_18655</name>
</gene>
<organism evidence="8 9">
    <name type="scientific">Nocardia terpenica</name>
    <dbReference type="NCBI Taxonomy" id="455432"/>
    <lineage>
        <taxon>Bacteria</taxon>
        <taxon>Bacillati</taxon>
        <taxon>Actinomycetota</taxon>
        <taxon>Actinomycetes</taxon>
        <taxon>Mycobacteriales</taxon>
        <taxon>Nocardiaceae</taxon>
        <taxon>Nocardia</taxon>
    </lineage>
</organism>
<dbReference type="CDD" id="cd12117">
    <property type="entry name" value="A_NRPS_Srf_like"/>
    <property type="match status" value="1"/>
</dbReference>
<keyword evidence="3" id="KW-0596">Phosphopantetheine</keyword>
<dbReference type="FunFam" id="1.10.1200.10:FF:000005">
    <property type="entry name" value="Nonribosomal peptide synthetase 1"/>
    <property type="match status" value="1"/>
</dbReference>
<dbReference type="UniPathway" id="UPA00011"/>
<dbReference type="GO" id="GO:0017000">
    <property type="term" value="P:antibiotic biosynthetic process"/>
    <property type="evidence" value="ECO:0007669"/>
    <property type="project" value="UniProtKB-KW"/>
</dbReference>
<comment type="similarity">
    <text evidence="2">Belongs to the ATP-dependent AMP-binding enzyme family.</text>
</comment>
<dbReference type="GO" id="GO:0003824">
    <property type="term" value="F:catalytic activity"/>
    <property type="evidence" value="ECO:0007669"/>
    <property type="project" value="UniProtKB-KW"/>
</dbReference>
<dbReference type="SUPFAM" id="SSF47336">
    <property type="entry name" value="ACP-like"/>
    <property type="match status" value="5"/>
</dbReference>
<dbReference type="InterPro" id="IPR001242">
    <property type="entry name" value="Condensation_dom"/>
</dbReference>
<dbReference type="Proteomes" id="UP000221961">
    <property type="component" value="Chromosome"/>
</dbReference>
<reference evidence="8 9" key="1">
    <citation type="submission" date="2017-10" db="EMBL/GenBank/DDBJ databases">
        <title>Comparative genomics between pathogenic Norcardia.</title>
        <authorList>
            <person name="Zeng L."/>
        </authorList>
    </citation>
    <scope>NUCLEOTIDE SEQUENCE [LARGE SCALE GENOMIC DNA]</scope>
    <source>
        <strain evidence="8 9">NC_YFY_NT001</strain>
    </source>
</reference>
<dbReference type="InterPro" id="IPR036736">
    <property type="entry name" value="ACP-like_sf"/>
</dbReference>
<protein>
    <recommendedName>
        <fullName evidence="7">Carrier domain-containing protein</fullName>
    </recommendedName>
</protein>
<sequence length="5771" mass="619199">MGTWCRAPAKELIMVRSTKSSDLRPLSRAQTGVVMGQALDPSSSAFWIAEYVEIHGAVDLAALRAAVERTADEIDPCRIRFVEIDGEIFQEHSDECVWVIETYDLRADPQGRQFAMAWMQAHLASAPDLAAGGLFTAAAFRLSDELCLFFESAHHAILDAYSGSLFIQRVTQHYAALVRGQDAGPNPFGHSGAFVADERAYRESEQFAQDRRYWLEKFSDDVELVGMGRRASSVAPSFYRETAYLPQEFADHLAAVGAGLGSKWTRVILAAIACYVHRIIDREDVVLVLPVTGRSTPEANMTPGMAANMVLVRFWIRADSTVAEVVAQAATELKAALAHRKYRLEDLRQELAALRGNAVLPVVFVNILSFYLPVDFAGVATTVHNLSNGPVDDLAFTVYDRSDGAGLQIDVDGNPYAYDADVVAAHRDRFTRYCREITRDPQARVGDVEILLPEERAQVLRGWNPDRVATPGDDICTRFDRQVRRAPQAEAVRFGGAALTYRELDERANRLARELLDHGVRVEDRVGLILPRSLDLVVGILAVLKTGAAYVPVDPAAPAQRIAHILADSAPATVLTLAEYAGLVPGNTVLLDDPETIDRIEGRPGAPVATDERSAVLRPANGAYVIYTSGSTGLPKGVIIPHHNVIRMLDQTSDGFGFGAEDVWPLFHSYAFDMSVWEIWNALLHGGRLVVVDYETSRSPHRFLDLLRSEGVTALNQTPSAFLPLIDAVRGESGLPALRVVTFGGEALNPAQLRAWFERCGDRTRLVNMYGTTETTVHATYRPLDPSERDVTANLVGRAIPDQRTYVLDSRLRPVPPGAAGNLYLGGGGQARGYHRRAGLTAARFVANPFGAPGETLYRTGDIARWTADGELEYLGRGDDQVQIRGFRVEPGEIAAALLRHPRVRDAAVVVRGEQRLTAYLVADAEPPSAAELREFLRDLVPDYMIPVAFVALPVLPLTTNGKLDRRALREPELPRAGARRAPRTPVEATLCELYAGVLGVPEVGPDDDFFDLGGHSLSAIKLTSKIKAEFGIQLGIRDLFDARTVAVVAERLAGSALATRPPLVRRPDTGPVPLSYAQRRLWFLNQLEGAGTAYNEPYALHLTGPVDIDALSAALGDVLTRHEALRTIVAEHDGQPYQRVLDPADLPPVLDVVAVRATDIDERLREFATTPFDLAADIPFAARLFTLGVDEYVLAVVAHHIAADGWSAGPLSADLSSAYRSRVAGRQPDWEPLPVRYTDYTLWQRELLGEETDADSRAARQVAFWREQLRDAPAELALPADRPRPPRSSYRGGRVEFEVPAETHALLAEFARETGSSAFMILQAALAGLLTRLGAGTDIPIGSPIAGRPDTALDSLVGFFVNTLVLRLDTAGNPTFRGLVERARAGALAAYEHQDVPFELLVEALNPDRSLARHPLFQVMLAVQHHDRPRLDFAAAEATILPIDIGDARFDLEFAVAEHYTRDGRPDGLAGSLKYACDLFDETTARTLTRRYVLFLEQLLRQPDTPLTGPTVLVGSERSDLLALGRGPAATPAAVDTVRRIAEHARATPDAVAVVAADALLTRAELDERSAALARDLVGAGIGPDDVVAVVLPRSADWIVALLAVRRTGAAYAPIDPTYPDNRIRAMLDDSAARCVLTTRGWADSHDVGLTAAITDRPHAHHAVALPNPAELPAQRLAYVIFTSGSTGRPKPTAVQLDGFENTLAWYEEELADLDGAVLIASSPSFDLTQKNVWVALRTGRPIALAGARFEPAEVAALAAELPVAVVNMAPSAFHAVLEADAAGVLGSIGAVVLGGEPIPVEDLARIGAPAPRFVNSYGPTEAADVVACHRLDTDLDRYRRQPIPIGTAIAGIDLYVLGPDLALVPRGVLGELYVSGPGVGRGYAGHPGSTAARFVADPFTGGRMYRTGDLVRWRPDGTLDYHGRADEQVKLRGIRIETGEIEAVLTARPDIAHAAVIVRADRPGDQRLTGYLVAAEGADPDPIVIRQQLSRELPAYLIPSALVLLDRIPLTPNGKLDKRALPEPMVDEAGTQPRTPAEALVCALFAEVLGVPAVGVDDNFFDRGGHSLLAGKLVARLEAVTPAGLGIQDVFECPTPAALAELVDRPAAAGHVPLVPQPRPERIPVSHAQRRLWFLERLTTGTAYNMPIVLRLKGTLDERALRAALTDVVARHETLRTVFPEADGEPYQRVLPAETVAVPFATIGIAPSDLDATLRAEGARRFALESDIPLRCTLFRLSDDAHVLALTVHHIAADGWSLGPLARDLSEAYRARVAGTVPRWPRLPVAYADFALWQRRTVGEESDPDSPLSAHVAHWRAVLDGMPEELDLPRDRPRPAHPSGGSATVPIHLDAARYAALTEAAAARQATVFMLVHTALAATLARSGAGTDIVIGAPVAGRSDSALDELVGFFVNTLVLRTDLSGNPTVAEAISRIRGTDLAALAHQDVPFERLVAEIDPERSFGRHPLFQVALAVQNTAEATVRLPGLEIAAAPGALEAAKFDLSFELTEHRGDGVLTGYLAYATDLFDPDTARALADRFLLMLDAVAGDPARRLHDIDVLSETERRLTLPATPSPPPPRDSMAALFDRAVREHPYAAALVTDRETIDYADLSARAGRLANHLLGQGVRAEIRVGVCLPRSVDYVVAVLACVKIGATYVPIDPAYPPQRQRFLLSQARPRLILTDSASAATLPSGVDRIVLDDRRTAKRIRHLSIVERLRLAPHPRQAAYVMYTSGSTGRPNGVVVTGADIVALAADSGFAGAAHDRVLLHSPLAFDASTYELWVPLLTGRTAVLAPEGPLDGRVLRDRIVRHGVTAVFLTTALFALLAEEDPGCFAGLREINVGGEAIAPATVERVRTACPSVRIVCVYGPTEATTFATRYPVLGPLPRVTAMPLGVPLDSMRCYVLDEYLRPCAPGVAGELYLAGTGVSRGYLDRPQATAARFVADCLDPAGDRMYRTGDIARWRLVGDWAELDYLARADDQVKLRGHRVDPTEIASLLEADPGIDRAAVVLRTDLPTGPALVAYVTSRAGQPDPRRLRELLATRLPAPLVPAAFVPVGRLPITENGKLDRRALPAPVFEAEQYRAPATAWEHRLAEAFAVVLGVERVGADDNFFGLGGHSLLATKLVSRLRDTHGVDIGVRALFDHPTVAALAARLDDDRGGDTGRPVLRAAPRGTPPALSFAQRRMWLLDRIDRDRATYTIPLLVRLSGELRLGALQRALADVVARHDSLRTRLREQDGVPVAAIAPPGAVFGLTVVPTTVEREPELLAAEAARPFRLDVDLPLRATLFETGPETRTLLLVLHHSAADGASLAPLAADLSAAYRARLDGNAPELPVLAVQYADYAAWQRSVVGTEDEPTDLGAEQIRYWRSALAGLPEELSLPVDRPRPAVATGSGGRVRFTLDRRLWRQLELIAEQHRASVFMVLHTALAALLHRMGAGSDIPIGTVVAGRPEPQLEPLIGLFANTLVVWADLSGDPSVAEQLARSRESALGAFAHQELPFERLVEVLDPPRSRARHPLFQVALSLNNTAAPRLELPGLTAEVGEPDLTTAKFDLSWHITQPHADSGAAAVLEYSADLFDPETARELVSRFLLVLRQVAGDPRRRVRDLNVLSLTESAATFGRGAAGDFTGAPQPFPELFAARVRANPEGEAVTDGVRVATYRELDAASDIVARQLRARGIGIEDRVAVLLPRSMATTVAVLGILKAGAAYVPVDPGYPAERIEYLLSDSRPALVLVGEGSSVPLPQLDSAELRGDGVLVGDPVRAAVPDLPVVPVDAGAYVIYTSGSTGRPKGVVVSHRGVAGLAATHADTCGVGPGDRVLAWASPSFDASYWELSMALLTGATLVLSPQQPVVGAELANFIADTGITVATISPSVLASVPQGTLASVRLLVVAGEAVRAGLVRRWAAGRALRNAYGPTETTVCATMSDALDTSGRTPIGSPVAAARLCVLDGRLRPVPPGVVGELYIGGDGVARGYHGQFGRTAGRFVADPFGSAGARMYRTGDLVRWNRGGTLEYVGRGDDQVKLRGLRIELGEIAAVLAEHEAVGDAVVIVSDRDQLLGYVVARTGPVDVGALHTHLRQRLPDYLVPAAIVEIDAIPTTSHGKLDRAALPAPAVTTDGAQAPRTPTEQVLCEAFSEILGATEIGVHDDFFARGGHSLSASRLVARVRARLGGDLGVRDVFEHPTPARLATRVDGTAGGRMALLAGERPARVPASAAQRRLWFLNRLDPELATYNVPLAIRLRGVLDVEALAAALDDVVRRHEALRTVLPESGGRPYQLVLDGAAARLDLAVEDVDADRLAARVAAEAGRGFDLRHQIPVRATLFRRAADDHVLLLTLHHIATDGESEVPLATDLAAAYAARQRGRAPEWAPLPVQYADYSLWHERLLGDESDPRSLAAVQLEYWRTALAELPAELTLPTDRPRPAESSYRGGTVDLGLDADLHREVVEFARAHEVSVFMVLHATAAVLLSRCGAGTDIPMGSVVAGRTDAALERLIGFFVNTLVLRADLSGDPTLGEALQRIRRTDLTALAHQDVPFERLVEVLDPPRSRSRHPLFQVAVVFQNGRERTLRLPGLRATPYRVSVPAARFDLSFSFVEQRDAQGDPAGIDGTVEYAADLFDADTVAALARRFRLVLRQLLDEPGRRLGAVQVLGARERVELLGRKAIGSFTGRVRTVPEIFAESVRARPDACAVTNGSLSLSYRELDAASSVLARQLRARGIGAEDRVAVLLPRSVANVVAVLGILKAGAAYVPVDSGYPAERIEYVLSDSRPALVLVGETEPEPSSVAQTVAITATGPRVGTVIGDPIEEPEKATPPRVPAAAAAYVIYTSGSTGRPKGVVVSHTGVAGLADTHARTCRVGPGDRVLALASPSFDASYWELSMALLTGATLVVSPEIPVVGADLANFIAATDVSVATISPSVLASVPEGALASIRLLVVAGEAVSVTLVRRWSPGREMRNAYGPTETTVCATMSEPLDEAGRTPIGHPVAAARVYVLDPRLQPVPPGVVGELYVGGAGVARGYHGRFDRTAAQFVADPHAAPGARMYRTGDLVRWNRDGALEYVGRGDDQVKLRGLRIEPGEIAAVLAEHEAVADAVVIVSDRSQLVAYAVPAPGGAPLDGDDLRAYLRGRLPDYLVPAAMVEIGGVPTTAHGKLDRAALPEPVTSAAAPQPPRTPQEESLVALCSEMLGRTDIGVGEGFLALGGDSITALQLVSRARTHGVELTVRNVLAAATLADLAATATPIEAATDADDIPTGPVPMTPMLHWLRERGGPIGGFNQAVLLRSPVGLDEGRLEAAARRIIAHHPALRTTMQPGAGEDWSVDILAPDAAPTRRLVDRVDVTGLGEAELADTITRHAARARAELNPRKGVLLRLRWFDAGVRPGRLLVIAHHIAVDAVSWPILLTDLITALRTGDDHALSRPGTSLRRWAQLLAEEAVSDTTVAELEQWKTILSHQVPSLTTEPLDPTLDRVGSEAEVQVTLPADTTRRILEEATARFHTSPDVVLLAALAAALAETTGRGDLLVDLERHGREPIRGADTTGTVGWFTTVHPAFVSIVSAGVGEIPAKSTPGLQGGASGSRRAFGRDPVVGAGIDWTVVVKLVKEQLSGVPRAGVGYGLLRYLNAETRGELAGLGRPEIAFNYLGRVGAGAVGEWAAAGEAIGIDAFDNDVPSMYVLQLNTGVQHTAEGDCLVGTFRWPARLATRAAIDEFAAAWVRALQGLARHLDDDGSGGHSPSDFPLLSLAQSQVDGLERKWRRNRR</sequence>
<dbReference type="NCBIfam" id="TIGR01720">
    <property type="entry name" value="NRPS-para261"/>
    <property type="match status" value="1"/>
</dbReference>
<dbReference type="GO" id="GO:0072330">
    <property type="term" value="P:monocarboxylic acid biosynthetic process"/>
    <property type="evidence" value="ECO:0007669"/>
    <property type="project" value="UniProtKB-ARBA"/>
</dbReference>
<evidence type="ECO:0000256" key="3">
    <source>
        <dbReference type="ARBA" id="ARBA00022450"/>
    </source>
</evidence>
<dbReference type="InterPro" id="IPR010060">
    <property type="entry name" value="NRPS_synth"/>
</dbReference>
<dbReference type="EMBL" id="CP023778">
    <property type="protein sequence ID" value="ATL67913.1"/>
    <property type="molecule type" value="Genomic_DNA"/>
</dbReference>
<dbReference type="Gene3D" id="3.30.300.30">
    <property type="match status" value="5"/>
</dbReference>
<dbReference type="InterPro" id="IPR006162">
    <property type="entry name" value="Ppantetheine_attach_site"/>
</dbReference>
<dbReference type="GO" id="GO:0043041">
    <property type="term" value="P:amino acid activation for nonribosomal peptide biosynthetic process"/>
    <property type="evidence" value="ECO:0007669"/>
    <property type="project" value="TreeGrafter"/>
</dbReference>
<dbReference type="CDD" id="cd05930">
    <property type="entry name" value="A_NRPS"/>
    <property type="match status" value="1"/>
</dbReference>
<evidence type="ECO:0000256" key="2">
    <source>
        <dbReference type="ARBA" id="ARBA00006432"/>
    </source>
</evidence>
<dbReference type="FunFam" id="3.40.50.12780:FF:000012">
    <property type="entry name" value="Non-ribosomal peptide synthetase"/>
    <property type="match status" value="3"/>
</dbReference>
<dbReference type="PANTHER" id="PTHR45527">
    <property type="entry name" value="NONRIBOSOMAL PEPTIDE SYNTHETASE"/>
    <property type="match status" value="1"/>
</dbReference>
<dbReference type="Pfam" id="PF00550">
    <property type="entry name" value="PP-binding"/>
    <property type="match status" value="5"/>
</dbReference>
<evidence type="ECO:0000256" key="5">
    <source>
        <dbReference type="ARBA" id="ARBA00022737"/>
    </source>
</evidence>
<feature type="domain" description="Carrier" evidence="7">
    <location>
        <begin position="4130"/>
        <end position="4205"/>
    </location>
</feature>
<name>A0A291RK13_9NOCA</name>
<dbReference type="InterPro" id="IPR009081">
    <property type="entry name" value="PP-bd_ACP"/>
</dbReference>
<dbReference type="InterPro" id="IPR025110">
    <property type="entry name" value="AMP-bd_C"/>
</dbReference>
<dbReference type="PROSITE" id="PS00012">
    <property type="entry name" value="PHOSPHOPANTETHEINE"/>
    <property type="match status" value="3"/>
</dbReference>
<feature type="domain" description="Carrier" evidence="7">
    <location>
        <begin position="2034"/>
        <end position="2109"/>
    </location>
</feature>
<accession>A0A291RK13</accession>
<dbReference type="InterPro" id="IPR023213">
    <property type="entry name" value="CAT-like_dom_sf"/>
</dbReference>
<feature type="domain" description="Carrier" evidence="7">
    <location>
        <begin position="5181"/>
        <end position="5255"/>
    </location>
</feature>
<dbReference type="PROSITE" id="PS00455">
    <property type="entry name" value="AMP_BINDING"/>
    <property type="match status" value="4"/>
</dbReference>
<evidence type="ECO:0000313" key="8">
    <source>
        <dbReference type="EMBL" id="ATL67913.1"/>
    </source>
</evidence>
<dbReference type="CDD" id="cd19540">
    <property type="entry name" value="LCL_NRPS-like"/>
    <property type="match status" value="4"/>
</dbReference>
<dbReference type="SMART" id="SM00823">
    <property type="entry name" value="PKS_PP"/>
    <property type="match status" value="5"/>
</dbReference>
<dbReference type="GO" id="GO:0044550">
    <property type="term" value="P:secondary metabolite biosynthetic process"/>
    <property type="evidence" value="ECO:0007669"/>
    <property type="project" value="UniProtKB-ARBA"/>
</dbReference>
<dbReference type="Gene3D" id="1.10.1200.10">
    <property type="entry name" value="ACP-like"/>
    <property type="match status" value="5"/>
</dbReference>
<dbReference type="Gene3D" id="3.40.50.12780">
    <property type="entry name" value="N-terminal domain of ligase-like"/>
    <property type="match status" value="3"/>
</dbReference>
<evidence type="ECO:0000259" key="7">
    <source>
        <dbReference type="PROSITE" id="PS50075"/>
    </source>
</evidence>
<evidence type="ECO:0000256" key="1">
    <source>
        <dbReference type="ARBA" id="ARBA00001957"/>
    </source>
</evidence>
<evidence type="ECO:0000256" key="6">
    <source>
        <dbReference type="ARBA" id="ARBA00023194"/>
    </source>
</evidence>
<keyword evidence="6" id="KW-0045">Antibiotic biosynthesis</keyword>
<dbReference type="FunFam" id="2.30.38.10:FF:000001">
    <property type="entry name" value="Non-ribosomal peptide synthetase PvdI"/>
    <property type="match status" value="2"/>
</dbReference>